<accession>A0A384JUJ0</accession>
<reference evidence="2 3" key="3">
    <citation type="journal article" date="2017" name="Mol. Plant Pathol.">
        <title>A gapless genome sequence of the fungus Botrytis cinerea.</title>
        <authorList>
            <person name="Van Kan J.A."/>
            <person name="Stassen J.H."/>
            <person name="Mosbach A."/>
            <person name="Van Der Lee T.A."/>
            <person name="Faino L."/>
            <person name="Farmer A.D."/>
            <person name="Papasotiriou D.G."/>
            <person name="Zhou S."/>
            <person name="Seidl M.F."/>
            <person name="Cottam E."/>
            <person name="Edel D."/>
            <person name="Hahn M."/>
            <person name="Schwartz D.C."/>
            <person name="Dietrich R.A."/>
            <person name="Widdison S."/>
            <person name="Scalliet G."/>
        </authorList>
    </citation>
    <scope>NUCLEOTIDE SEQUENCE [LARGE SCALE GENOMIC DNA]</scope>
    <source>
        <strain evidence="2 3">B05.10</strain>
    </source>
</reference>
<dbReference type="OrthoDB" id="5373017at2759"/>
<dbReference type="Proteomes" id="UP000001798">
    <property type="component" value="Chromosome 10"/>
</dbReference>
<organism evidence="2 3">
    <name type="scientific">Botryotinia fuckeliana (strain B05.10)</name>
    <name type="common">Noble rot fungus</name>
    <name type="synonym">Botrytis cinerea</name>
    <dbReference type="NCBI Taxonomy" id="332648"/>
    <lineage>
        <taxon>Eukaryota</taxon>
        <taxon>Fungi</taxon>
        <taxon>Dikarya</taxon>
        <taxon>Ascomycota</taxon>
        <taxon>Pezizomycotina</taxon>
        <taxon>Leotiomycetes</taxon>
        <taxon>Helotiales</taxon>
        <taxon>Sclerotiniaceae</taxon>
        <taxon>Botrytis</taxon>
    </lineage>
</organism>
<feature type="compositionally biased region" description="Acidic residues" evidence="1">
    <location>
        <begin position="185"/>
        <end position="202"/>
    </location>
</feature>
<protein>
    <submittedName>
        <fullName evidence="2">Uncharacterized protein</fullName>
    </submittedName>
</protein>
<feature type="compositionally biased region" description="Polar residues" evidence="1">
    <location>
        <begin position="1"/>
        <end position="15"/>
    </location>
</feature>
<name>A0A384JUJ0_BOTFB</name>
<dbReference type="EMBL" id="CP009814">
    <property type="protein sequence ID" value="ATZ54223.1"/>
    <property type="molecule type" value="Genomic_DNA"/>
</dbReference>
<evidence type="ECO:0000256" key="1">
    <source>
        <dbReference type="SAM" id="MobiDB-lite"/>
    </source>
</evidence>
<dbReference type="OMA" id="QPAPLEY"/>
<evidence type="ECO:0000313" key="3">
    <source>
        <dbReference type="Proteomes" id="UP000001798"/>
    </source>
</evidence>
<dbReference type="RefSeq" id="XP_001557013.1">
    <property type="nucleotide sequence ID" value="XM_001556963.2"/>
</dbReference>
<reference evidence="2 3" key="2">
    <citation type="journal article" date="2012" name="Eukaryot. Cell">
        <title>Genome update of Botrytis cinerea strains B05.10 and T4.</title>
        <authorList>
            <person name="Staats M."/>
            <person name="van Kan J.A."/>
        </authorList>
    </citation>
    <scope>NUCLEOTIDE SEQUENCE [LARGE SCALE GENOMIC DNA]</scope>
    <source>
        <strain evidence="2 3">B05.10</strain>
    </source>
</reference>
<dbReference type="GeneID" id="5437598"/>
<dbReference type="KEGG" id="bfu:BCIN_10g02390"/>
<sequence>MASQTQFHTPSTIQNEAPAVRSLGTYGNEHGNATSNRYGDLPNYPSNRRELTVKDIADIDDPIELLEKLTNTKWDSSRNHEIPKSTTTNAQFATFLRAADTAGGVTGPRPGTPSSNNGNGQSTRGSPSNASSKRRRDESEDAAEEAGEMFGFINAKSRPRKVRKLTEEEEEEAAREREIWGSEPSDIEEDDEEVEVEGEGDDHDSRAKSATVPDLNPRAHGVYSAAALFRKSTATNRKYTRPAMSKLFAKLELAPEDFITLQAAAKDYMLDPSHPDRSACVGTKEKRDNDMSKLKLYACVRNFLADEAEGGEGWGQKLFGKDSPSGATRKCMWPQMPNRIISRITPLLRRMVTNERQRLYALNLRIQKKKEEELSQLHAAAFSHGAQTSSSSTIDPELSLPNQVASNKSVAGNAPTNGTTESQIAKKPNVGAKQPAPLEYHINIIHNGKRIRDMFTLNPTNCVGFVSFTAHVDAAVKAPYKKTVMKVLGPNGLVEVKSEATYAMALLSVRKTEWMDGDVKIIVETEKVQ</sequence>
<dbReference type="AlphaFoldDB" id="A0A384JUJ0"/>
<dbReference type="VEuPathDB" id="FungiDB:Bcin10g02390"/>
<reference evidence="2 3" key="1">
    <citation type="journal article" date="2011" name="PLoS Genet.">
        <title>Genomic analysis of the necrotrophic fungal pathogens Sclerotinia sclerotiorum and Botrytis cinerea.</title>
        <authorList>
            <person name="Amselem J."/>
            <person name="Cuomo C.A."/>
            <person name="van Kan J.A."/>
            <person name="Viaud M."/>
            <person name="Benito E.P."/>
            <person name="Couloux A."/>
            <person name="Coutinho P.M."/>
            <person name="de Vries R.P."/>
            <person name="Dyer P.S."/>
            <person name="Fillinger S."/>
            <person name="Fournier E."/>
            <person name="Gout L."/>
            <person name="Hahn M."/>
            <person name="Kohn L."/>
            <person name="Lapalu N."/>
            <person name="Plummer K.M."/>
            <person name="Pradier J.M."/>
            <person name="Quevillon E."/>
            <person name="Sharon A."/>
            <person name="Simon A."/>
            <person name="ten Have A."/>
            <person name="Tudzynski B."/>
            <person name="Tudzynski P."/>
            <person name="Wincker P."/>
            <person name="Andrew M."/>
            <person name="Anthouard V."/>
            <person name="Beever R.E."/>
            <person name="Beffa R."/>
            <person name="Benoit I."/>
            <person name="Bouzid O."/>
            <person name="Brault B."/>
            <person name="Chen Z."/>
            <person name="Choquer M."/>
            <person name="Collemare J."/>
            <person name="Cotton P."/>
            <person name="Danchin E.G."/>
            <person name="Da Silva C."/>
            <person name="Gautier A."/>
            <person name="Giraud C."/>
            <person name="Giraud T."/>
            <person name="Gonzalez C."/>
            <person name="Grossetete S."/>
            <person name="Guldener U."/>
            <person name="Henrissat B."/>
            <person name="Howlett B.J."/>
            <person name="Kodira C."/>
            <person name="Kretschmer M."/>
            <person name="Lappartient A."/>
            <person name="Leroch M."/>
            <person name="Levis C."/>
            <person name="Mauceli E."/>
            <person name="Neuveglise C."/>
            <person name="Oeser B."/>
            <person name="Pearson M."/>
            <person name="Poulain J."/>
            <person name="Poussereau N."/>
            <person name="Quesneville H."/>
            <person name="Rascle C."/>
            <person name="Schumacher J."/>
            <person name="Segurens B."/>
            <person name="Sexton A."/>
            <person name="Silva E."/>
            <person name="Sirven C."/>
            <person name="Soanes D.M."/>
            <person name="Talbot N.J."/>
            <person name="Templeton M."/>
            <person name="Yandava C."/>
            <person name="Yarden O."/>
            <person name="Zeng Q."/>
            <person name="Rollins J.A."/>
            <person name="Lebrun M.H."/>
            <person name="Dickman M."/>
        </authorList>
    </citation>
    <scope>NUCLEOTIDE SEQUENCE [LARGE SCALE GENOMIC DNA]</scope>
    <source>
        <strain evidence="2 3">B05.10</strain>
    </source>
</reference>
<feature type="compositionally biased region" description="Polar residues" evidence="1">
    <location>
        <begin position="112"/>
        <end position="131"/>
    </location>
</feature>
<gene>
    <name evidence="2" type="ORF">BCIN_10g02390</name>
</gene>
<feature type="region of interest" description="Disordered" evidence="1">
    <location>
        <begin position="74"/>
        <end position="215"/>
    </location>
</feature>
<feature type="region of interest" description="Disordered" evidence="1">
    <location>
        <begin position="1"/>
        <end position="46"/>
    </location>
</feature>
<proteinExistence type="predicted"/>
<keyword evidence="3" id="KW-1185">Reference proteome</keyword>
<evidence type="ECO:0000313" key="2">
    <source>
        <dbReference type="EMBL" id="ATZ54223.1"/>
    </source>
</evidence>